<organism evidence="1 2">
    <name type="scientific">Vicia faba</name>
    <name type="common">Broad bean</name>
    <name type="synonym">Faba vulgaris</name>
    <dbReference type="NCBI Taxonomy" id="3906"/>
    <lineage>
        <taxon>Eukaryota</taxon>
        <taxon>Viridiplantae</taxon>
        <taxon>Streptophyta</taxon>
        <taxon>Embryophyta</taxon>
        <taxon>Tracheophyta</taxon>
        <taxon>Spermatophyta</taxon>
        <taxon>Magnoliopsida</taxon>
        <taxon>eudicotyledons</taxon>
        <taxon>Gunneridae</taxon>
        <taxon>Pentapetalae</taxon>
        <taxon>rosids</taxon>
        <taxon>fabids</taxon>
        <taxon>Fabales</taxon>
        <taxon>Fabaceae</taxon>
        <taxon>Papilionoideae</taxon>
        <taxon>50 kb inversion clade</taxon>
        <taxon>NPAAA clade</taxon>
        <taxon>Hologalegina</taxon>
        <taxon>IRL clade</taxon>
        <taxon>Fabeae</taxon>
        <taxon>Vicia</taxon>
    </lineage>
</organism>
<name>A0AAV0YX68_VICFA</name>
<dbReference type="AlphaFoldDB" id="A0AAV0YX68"/>
<reference evidence="1 2" key="1">
    <citation type="submission" date="2023-01" db="EMBL/GenBank/DDBJ databases">
        <authorList>
            <person name="Kreplak J."/>
        </authorList>
    </citation>
    <scope>NUCLEOTIDE SEQUENCE [LARGE SCALE GENOMIC DNA]</scope>
</reference>
<sequence length="111" mass="12323">MQGASHCATLVVHLLGEANGEGFAERHLLRHFTPFVLAGFKSSDSVVWDGQEVVYMMKTSPLSFKHDKSLSGSLFVACEIMVSSMLVELYGHDRGNVNRQLSFVVTGFDWE</sequence>
<evidence type="ECO:0000313" key="1">
    <source>
        <dbReference type="EMBL" id="CAI8590421.1"/>
    </source>
</evidence>
<dbReference type="Proteomes" id="UP001157006">
    <property type="component" value="Chromosome 1L"/>
</dbReference>
<evidence type="ECO:0000313" key="2">
    <source>
        <dbReference type="Proteomes" id="UP001157006"/>
    </source>
</evidence>
<keyword evidence="2" id="KW-1185">Reference proteome</keyword>
<accession>A0AAV0YX68</accession>
<gene>
    <name evidence="1" type="ORF">VFH_I440440</name>
</gene>
<proteinExistence type="predicted"/>
<protein>
    <submittedName>
        <fullName evidence="1">Uncharacterized protein</fullName>
    </submittedName>
</protein>
<dbReference type="EMBL" id="OX451736">
    <property type="protein sequence ID" value="CAI8590421.1"/>
    <property type="molecule type" value="Genomic_DNA"/>
</dbReference>